<feature type="compositionally biased region" description="Polar residues" evidence="1">
    <location>
        <begin position="616"/>
        <end position="628"/>
    </location>
</feature>
<dbReference type="PANTHER" id="PTHR31984">
    <property type="entry name" value="TRANSPORTER, PUTATIVE (DUF179)-RELATED"/>
    <property type="match status" value="1"/>
</dbReference>
<keyword evidence="2" id="KW-0732">Signal</keyword>
<feature type="chain" id="PRO_5044350314" evidence="2">
    <location>
        <begin position="30"/>
        <end position="1195"/>
    </location>
</feature>
<keyword evidence="3" id="KW-1185">Reference proteome</keyword>
<dbReference type="InterPro" id="IPR003774">
    <property type="entry name" value="AlgH-like"/>
</dbReference>
<evidence type="ECO:0000313" key="4">
    <source>
        <dbReference type="RefSeq" id="XP_039113828.1"/>
    </source>
</evidence>
<dbReference type="Pfam" id="PF02622">
    <property type="entry name" value="DUF179"/>
    <property type="match status" value="1"/>
</dbReference>
<dbReference type="SUPFAM" id="SSF52833">
    <property type="entry name" value="Thioredoxin-like"/>
    <property type="match status" value="2"/>
</dbReference>
<evidence type="ECO:0000256" key="2">
    <source>
        <dbReference type="SAM" id="SignalP"/>
    </source>
</evidence>
<feature type="signal peptide" evidence="2">
    <location>
        <begin position="1"/>
        <end position="29"/>
    </location>
</feature>
<gene>
    <name evidence="4" type="primary">LOC120249405</name>
</gene>
<dbReference type="Gene3D" id="3.40.30.10">
    <property type="entry name" value="Glutaredoxin"/>
    <property type="match status" value="2"/>
</dbReference>
<dbReference type="Proteomes" id="UP001515500">
    <property type="component" value="Chromosome 19"/>
</dbReference>
<feature type="region of interest" description="Disordered" evidence="1">
    <location>
        <begin position="616"/>
        <end position="666"/>
    </location>
</feature>
<dbReference type="InterPro" id="IPR036249">
    <property type="entry name" value="Thioredoxin-like_sf"/>
</dbReference>
<accession>A0AB40AG84</accession>
<evidence type="ECO:0000256" key="1">
    <source>
        <dbReference type="SAM" id="MobiDB-lite"/>
    </source>
</evidence>
<proteinExistence type="predicted"/>
<feature type="compositionally biased region" description="Low complexity" evidence="1">
    <location>
        <begin position="643"/>
        <end position="657"/>
    </location>
</feature>
<evidence type="ECO:0000313" key="3">
    <source>
        <dbReference type="Proteomes" id="UP001515500"/>
    </source>
</evidence>
<feature type="region of interest" description="Disordered" evidence="1">
    <location>
        <begin position="571"/>
        <end position="592"/>
    </location>
</feature>
<dbReference type="RefSeq" id="XP_039113828.1">
    <property type="nucleotide sequence ID" value="XM_039257894.1"/>
</dbReference>
<dbReference type="Gene3D" id="3.40.1740.10">
    <property type="entry name" value="VC0467-like"/>
    <property type="match status" value="1"/>
</dbReference>
<dbReference type="GeneID" id="120249405"/>
<sequence>MKQERAMGSRKLLLFNVILLASLLPSCSANGFSSATTTGDYEQRGTSSREQASVPQWQLLTNRNFSSEIRLHQHILLMVTVPWCGESRSLMKEISHLVAIKQEELGHLSLMVVYRNYDKLLADVLGANEGITFLYYHHSMAYKYRGRLSARNILTSIYQVMPLGLEDFRLKHLQTKEDLDSFYHSTDKAILLLEFCGWSTKLLHKQKNESNGNDMYMQNFSENVGDLLDDQNRDANGTVILDNQEIHEDLENEELTCRVEMGLSTCPWAGEFTWVNASDFKGTKTRDSGLGLSCTRQEFQRFESFFTKFMSTAKEYSLSHERQRFGLVTETSLLSFLGVSNPETWLIVLPFPACPNCSKVVQEVDDIHAVLKMDDSLVMELDVVDQNSQLAFPADRPSIILFVDRSSSSSEIKNASKLALETFKQFARDCHLSTQVNNNSRASSAQVISGVWHKNTKDPFSGMKSKVSPVNKLAKLKDDMAIMIMNEGENTSLDDIASQAQHGQFYNILAELLHRREPAVKTKETKISLLAKEVGFQLLSDDFHVQVVDKSLSHTVEHSQPDKMIESDAVSLVDQNSKQTEESTEQSSDLSGYIAMNDEGAPELVHMEGDLLQNQEVVPSRESSTSTTDNEHMAVSQQEVSESTCSVDNSSQSSQKSPLVEEHTDKEKVHNFDYSLSEVFSSGFAKNLVHETSQVVSVEEGSSEHAKGSMEMFRSSEPFVEHRPFLGSFFFSDGNHQFLETMTASSKIPSLILLDPLLQQHYVLSEKENTTFSSIANFIDQFLDGNLTPYQKSEAYLADSRETPHPPFVNLDFREADSIPRVTAKTFCELIVGFKHCETKGKLQTSNTENLRPAYNVDVLVLFSTTWCGFCQRMELVVREVYRAFKSFSVLLKNESLRRNSRNIQENNEDTLIGLPSIYLLDCSLNDCGSFLLPLGKEERYPTLFLFPAGNKEPISYEGYLSVGSIIEFLISHGSNSHHLNMHKGLLWTQKPKPGKSTHMFGDTSSPLEDNFNEIIISERTSGDNGYSADNLSYDQRVVPGSVLTATDKLLNSFPFNNSTILIVTADKDQGFQGLIINKQISWNIFKEFSPETESIKLAPLSYGGPVVVDSLPLVSLVQNPRAGYTTVHAGLYFGNAVATSLSIKEIKSGKQSASDYWFFLGYSSWGWNQLFNELAEGSWHLSDSPITSLDWPHS</sequence>
<name>A0AB40AG84_DIOCR</name>
<dbReference type="AlphaFoldDB" id="A0AB40AG84"/>
<organism evidence="3 4">
    <name type="scientific">Dioscorea cayennensis subsp. rotundata</name>
    <name type="common">White Guinea yam</name>
    <name type="synonym">Dioscorea rotundata</name>
    <dbReference type="NCBI Taxonomy" id="55577"/>
    <lineage>
        <taxon>Eukaryota</taxon>
        <taxon>Viridiplantae</taxon>
        <taxon>Streptophyta</taxon>
        <taxon>Embryophyta</taxon>
        <taxon>Tracheophyta</taxon>
        <taxon>Spermatophyta</taxon>
        <taxon>Magnoliopsida</taxon>
        <taxon>Liliopsida</taxon>
        <taxon>Dioscoreales</taxon>
        <taxon>Dioscoreaceae</taxon>
        <taxon>Dioscorea</taxon>
    </lineage>
</organism>
<reference evidence="4" key="1">
    <citation type="submission" date="2025-08" db="UniProtKB">
        <authorList>
            <consortium name="RefSeq"/>
        </authorList>
    </citation>
    <scope>IDENTIFICATION</scope>
</reference>
<protein>
    <submittedName>
        <fullName evidence="4">Uncharacterized protein LOC120249405 isoform X1</fullName>
    </submittedName>
</protein>
<dbReference type="SUPFAM" id="SSF143456">
    <property type="entry name" value="VC0467-like"/>
    <property type="match status" value="1"/>
</dbReference>
<dbReference type="PANTHER" id="PTHR31984:SF12">
    <property type="entry name" value="THIOREDOXIN DOMAIN-CONTAINING PROTEIN"/>
    <property type="match status" value="1"/>
</dbReference>